<dbReference type="Gene3D" id="3.40.960.10">
    <property type="entry name" value="VSR Endonuclease"/>
    <property type="match status" value="1"/>
</dbReference>
<reference evidence="2 3" key="1">
    <citation type="submission" date="2018-04" db="EMBL/GenBank/DDBJ databases">
        <title>Flavobacterium sp. nov., isolated from glacier ice.</title>
        <authorList>
            <person name="Liu Q."/>
            <person name="Xin Y.-H."/>
        </authorList>
    </citation>
    <scope>NUCLEOTIDE SEQUENCE [LARGE SCALE GENOMIC DNA]</scope>
    <source>
        <strain evidence="2 3">LB2P30</strain>
    </source>
</reference>
<sequence length="120" mass="14129">MWKGASARIFSNAQKLRMNATEAEEFLWLALRENQLDGLKFRRQHPLSVYIADFYCHKLKLVIEIDGGYHQTKEQMLLDEERTTTIEFQGLKVIRFTNEEVLLKLPEVLDKIKEFAKLNS</sequence>
<evidence type="ECO:0000313" key="3">
    <source>
        <dbReference type="Proteomes" id="UP000245618"/>
    </source>
</evidence>
<dbReference type="PANTHER" id="PTHR38590">
    <property type="entry name" value="BLL0828 PROTEIN"/>
    <property type="match status" value="1"/>
</dbReference>
<gene>
    <name evidence="2" type="ORF">DB891_07100</name>
</gene>
<dbReference type="OrthoDB" id="9798754at2"/>
<name>A0A2U1JXQ4_9FLAO</name>
<proteinExistence type="predicted"/>
<dbReference type="InterPro" id="IPR011335">
    <property type="entry name" value="Restrct_endonuc-II-like"/>
</dbReference>
<dbReference type="PANTHER" id="PTHR38590:SF1">
    <property type="entry name" value="BLL0828 PROTEIN"/>
    <property type="match status" value="1"/>
</dbReference>
<accession>A0A2U1JXQ4</accession>
<dbReference type="InterPro" id="IPR007569">
    <property type="entry name" value="DUF559"/>
</dbReference>
<dbReference type="InterPro" id="IPR047216">
    <property type="entry name" value="Endonuclease_DUF559_bact"/>
</dbReference>
<dbReference type="Pfam" id="PF04480">
    <property type="entry name" value="DUF559"/>
    <property type="match status" value="1"/>
</dbReference>
<protein>
    <recommendedName>
        <fullName evidence="1">DUF559 domain-containing protein</fullName>
    </recommendedName>
</protein>
<organism evidence="2 3">
    <name type="scientific">Flavobacterium laiguense</name>
    <dbReference type="NCBI Taxonomy" id="2169409"/>
    <lineage>
        <taxon>Bacteria</taxon>
        <taxon>Pseudomonadati</taxon>
        <taxon>Bacteroidota</taxon>
        <taxon>Flavobacteriia</taxon>
        <taxon>Flavobacteriales</taxon>
        <taxon>Flavobacteriaceae</taxon>
        <taxon>Flavobacterium</taxon>
    </lineage>
</organism>
<comment type="caution">
    <text evidence="2">The sequence shown here is derived from an EMBL/GenBank/DDBJ whole genome shotgun (WGS) entry which is preliminary data.</text>
</comment>
<dbReference type="EMBL" id="QCZH01000005">
    <property type="protein sequence ID" value="PWA09990.1"/>
    <property type="molecule type" value="Genomic_DNA"/>
</dbReference>
<feature type="domain" description="DUF559" evidence="1">
    <location>
        <begin position="10"/>
        <end position="115"/>
    </location>
</feature>
<keyword evidence="3" id="KW-1185">Reference proteome</keyword>
<dbReference type="AlphaFoldDB" id="A0A2U1JXQ4"/>
<evidence type="ECO:0000313" key="2">
    <source>
        <dbReference type="EMBL" id="PWA09990.1"/>
    </source>
</evidence>
<evidence type="ECO:0000259" key="1">
    <source>
        <dbReference type="Pfam" id="PF04480"/>
    </source>
</evidence>
<dbReference type="SUPFAM" id="SSF52980">
    <property type="entry name" value="Restriction endonuclease-like"/>
    <property type="match status" value="1"/>
</dbReference>
<dbReference type="CDD" id="cd01038">
    <property type="entry name" value="Endonuclease_DUF559"/>
    <property type="match status" value="1"/>
</dbReference>
<dbReference type="Proteomes" id="UP000245618">
    <property type="component" value="Unassembled WGS sequence"/>
</dbReference>